<dbReference type="NCBIfam" id="TIGR01312">
    <property type="entry name" value="XylB"/>
    <property type="match status" value="1"/>
</dbReference>
<feature type="domain" description="Carbohydrate kinase FGGY C-terminal" evidence="11">
    <location>
        <begin position="253"/>
        <end position="436"/>
    </location>
</feature>
<evidence type="ECO:0000256" key="4">
    <source>
        <dbReference type="ARBA" id="ARBA00022741"/>
    </source>
</evidence>
<dbReference type="GO" id="GO:0005998">
    <property type="term" value="P:xylulose catabolic process"/>
    <property type="evidence" value="ECO:0007669"/>
    <property type="project" value="UniProtKB-UniRule"/>
</dbReference>
<evidence type="ECO:0000256" key="1">
    <source>
        <dbReference type="ARBA" id="ARBA00009156"/>
    </source>
</evidence>
<organism evidence="12">
    <name type="scientific">uncultured Acetobacteraceae bacterium</name>
    <dbReference type="NCBI Taxonomy" id="169975"/>
    <lineage>
        <taxon>Bacteria</taxon>
        <taxon>Pseudomonadati</taxon>
        <taxon>Pseudomonadota</taxon>
        <taxon>Alphaproteobacteria</taxon>
        <taxon>Acetobacterales</taxon>
        <taxon>Acetobacteraceae</taxon>
        <taxon>environmental samples</taxon>
    </lineage>
</organism>
<dbReference type="GO" id="GO:0005524">
    <property type="term" value="F:ATP binding"/>
    <property type="evidence" value="ECO:0007669"/>
    <property type="project" value="UniProtKB-UniRule"/>
</dbReference>
<gene>
    <name evidence="8 9" type="primary">xylB</name>
    <name evidence="12" type="ORF">AVDCRST_MAG08-2140</name>
</gene>
<keyword evidence="5 8" id="KW-0418">Kinase</keyword>
<evidence type="ECO:0000256" key="6">
    <source>
        <dbReference type="ARBA" id="ARBA00022840"/>
    </source>
</evidence>
<evidence type="ECO:0000259" key="10">
    <source>
        <dbReference type="Pfam" id="PF00370"/>
    </source>
</evidence>
<dbReference type="GO" id="GO:0042732">
    <property type="term" value="P:D-xylose metabolic process"/>
    <property type="evidence" value="ECO:0007669"/>
    <property type="project" value="UniProtKB-KW"/>
</dbReference>
<keyword evidence="7 8" id="KW-0119">Carbohydrate metabolism</keyword>
<evidence type="ECO:0000313" key="12">
    <source>
        <dbReference type="EMBL" id="CAA9250231.1"/>
    </source>
</evidence>
<evidence type="ECO:0000256" key="9">
    <source>
        <dbReference type="RuleBase" id="RU364073"/>
    </source>
</evidence>
<feature type="binding site" evidence="8">
    <location>
        <begin position="79"/>
        <end position="80"/>
    </location>
    <ligand>
        <name>substrate</name>
    </ligand>
</feature>
<protein>
    <recommendedName>
        <fullName evidence="8 9">Xylulose kinase</fullName>
        <shortName evidence="8 9">Xylulokinase</shortName>
        <ecNumber evidence="8 9">2.7.1.17</ecNumber>
    </recommendedName>
</protein>
<dbReference type="HAMAP" id="MF_02220">
    <property type="entry name" value="XylB"/>
    <property type="match status" value="1"/>
</dbReference>
<dbReference type="PROSITE" id="PS00933">
    <property type="entry name" value="FGGY_KINASES_1"/>
    <property type="match status" value="1"/>
</dbReference>
<dbReference type="PANTHER" id="PTHR43095">
    <property type="entry name" value="SUGAR KINASE"/>
    <property type="match status" value="1"/>
</dbReference>
<reference evidence="12" key="1">
    <citation type="submission" date="2020-02" db="EMBL/GenBank/DDBJ databases">
        <authorList>
            <person name="Meier V. D."/>
        </authorList>
    </citation>
    <scope>NUCLEOTIDE SEQUENCE</scope>
    <source>
        <strain evidence="12">AVDCRST_MAG08</strain>
    </source>
</reference>
<dbReference type="InterPro" id="IPR043129">
    <property type="entry name" value="ATPase_NBD"/>
</dbReference>
<dbReference type="SUPFAM" id="SSF53067">
    <property type="entry name" value="Actin-like ATPase domain"/>
    <property type="match status" value="2"/>
</dbReference>
<dbReference type="InterPro" id="IPR018485">
    <property type="entry name" value="FGGY_C"/>
</dbReference>
<feature type="domain" description="Carbohydrate kinase FGGY N-terminal" evidence="10">
    <location>
        <begin position="1"/>
        <end position="243"/>
    </location>
</feature>
<evidence type="ECO:0000259" key="11">
    <source>
        <dbReference type="Pfam" id="PF02782"/>
    </source>
</evidence>
<comment type="similarity">
    <text evidence="1 8 9">Belongs to the FGGY kinase family.</text>
</comment>
<dbReference type="EMBL" id="CADCTG010000168">
    <property type="protein sequence ID" value="CAA9250231.1"/>
    <property type="molecule type" value="Genomic_DNA"/>
</dbReference>
<keyword evidence="6 8" id="KW-0067">ATP-binding</keyword>
<dbReference type="InterPro" id="IPR018483">
    <property type="entry name" value="Carb_kinase_FGGY_CS"/>
</dbReference>
<name>A0A6J4IHI6_9PROT</name>
<dbReference type="CDD" id="cd07808">
    <property type="entry name" value="ASKHA_NBD_FGGY_EcXK-like"/>
    <property type="match status" value="1"/>
</dbReference>
<keyword evidence="2 8" id="KW-0859">Xylose metabolism</keyword>
<evidence type="ECO:0000256" key="2">
    <source>
        <dbReference type="ARBA" id="ARBA00022629"/>
    </source>
</evidence>
<accession>A0A6J4IHI6</accession>
<comment type="catalytic activity">
    <reaction evidence="8 9">
        <text>D-xylulose + ATP = D-xylulose 5-phosphate + ADP + H(+)</text>
        <dbReference type="Rhea" id="RHEA:10964"/>
        <dbReference type="ChEBI" id="CHEBI:15378"/>
        <dbReference type="ChEBI" id="CHEBI:17140"/>
        <dbReference type="ChEBI" id="CHEBI:30616"/>
        <dbReference type="ChEBI" id="CHEBI:57737"/>
        <dbReference type="ChEBI" id="CHEBI:456216"/>
        <dbReference type="EC" id="2.7.1.17"/>
    </reaction>
</comment>
<proteinExistence type="inferred from homology"/>
<dbReference type="Pfam" id="PF00370">
    <property type="entry name" value="FGGY_N"/>
    <property type="match status" value="1"/>
</dbReference>
<dbReference type="InterPro" id="IPR006000">
    <property type="entry name" value="Xylulokinase"/>
</dbReference>
<dbReference type="InterPro" id="IPR050406">
    <property type="entry name" value="FGGY_Carb_Kinase"/>
</dbReference>
<dbReference type="Gene3D" id="3.30.420.40">
    <property type="match status" value="2"/>
</dbReference>
<sequence>MFLGFDFGTSSVKALLADGEQRVLAAAAEPLDVSRPRPGWSEQDPEAWWRAMLAAVDALRAARPRELAAVRGIGLSGQMHGAVLLDRSGAVLRPCLLWNDTRAAAECRELEDAFPALHDVAGNLAMPGFTAPKLLWVRRHEPDVFARTAHVLLPKAWVRYRLTGEMVEDVSDASGTLWLDVGRRDWSDGLLEATGLTRDAMPRLVEGSAPSGTLRPELAERWGMAHPPILAGGAGDNAAGAVGLGAIRAGDAFVSLGTSGVLWATTDRHMPWPRGAVHSFCHALPRTWHQMGVTLSAAASLAWWSGVSGRPEAELLAELPSPRAASPALFLPYLSGERTPHNDGAVRGAFAGLSLDTDRAALTQAVLEGVAFSLRDCLDALAASGTAVREAAVIGGGSRSRLWVEIIAAALGIPLHRLAAGELGGAFGAARLARLAATGETAEGVCTPPARAETVEPDPVLAEAYASHLPRYRALYRALSPLETAP</sequence>
<evidence type="ECO:0000256" key="3">
    <source>
        <dbReference type="ARBA" id="ARBA00022679"/>
    </source>
</evidence>
<dbReference type="PANTHER" id="PTHR43095:SF6">
    <property type="entry name" value="XYLULOSE KINASE"/>
    <property type="match status" value="1"/>
</dbReference>
<dbReference type="InterPro" id="IPR018484">
    <property type="entry name" value="FGGY_N"/>
</dbReference>
<feature type="active site" description="Proton acceptor" evidence="8">
    <location>
        <position position="236"/>
    </location>
</feature>
<evidence type="ECO:0000256" key="7">
    <source>
        <dbReference type="ARBA" id="ARBA00023277"/>
    </source>
</evidence>
<keyword evidence="3 8" id="KW-0808">Transferase</keyword>
<dbReference type="GO" id="GO:0004856">
    <property type="term" value="F:D-xylulokinase activity"/>
    <property type="evidence" value="ECO:0007669"/>
    <property type="project" value="UniProtKB-UniRule"/>
</dbReference>
<keyword evidence="4 8" id="KW-0547">Nucleotide-binding</keyword>
<dbReference type="Pfam" id="PF02782">
    <property type="entry name" value="FGGY_C"/>
    <property type="match status" value="1"/>
</dbReference>
<feature type="site" description="Important for activity" evidence="8">
    <location>
        <position position="6"/>
    </location>
</feature>
<dbReference type="InterPro" id="IPR000577">
    <property type="entry name" value="Carb_kinase_FGGY"/>
</dbReference>
<evidence type="ECO:0000256" key="8">
    <source>
        <dbReference type="HAMAP-Rule" id="MF_02220"/>
    </source>
</evidence>
<dbReference type="PIRSF" id="PIRSF000538">
    <property type="entry name" value="GlpK"/>
    <property type="match status" value="1"/>
</dbReference>
<comment type="function">
    <text evidence="8">Catalyzes the phosphorylation of D-xylulose to D-xylulose 5-phosphate.</text>
</comment>
<evidence type="ECO:0000256" key="5">
    <source>
        <dbReference type="ARBA" id="ARBA00022777"/>
    </source>
</evidence>
<dbReference type="EC" id="2.7.1.17" evidence="8 9"/>
<dbReference type="AlphaFoldDB" id="A0A6J4IHI6"/>